<reference evidence="2 3" key="1">
    <citation type="journal article" date="2015" name="Nature">
        <title>rRNA introns, odd ribosomes, and small enigmatic genomes across a large radiation of phyla.</title>
        <authorList>
            <person name="Brown C.T."/>
            <person name="Hug L.A."/>
            <person name="Thomas B.C."/>
            <person name="Sharon I."/>
            <person name="Castelle C.J."/>
            <person name="Singh A."/>
            <person name="Wilkins M.J."/>
            <person name="Williams K.H."/>
            <person name="Banfield J.F."/>
        </authorList>
    </citation>
    <scope>NUCLEOTIDE SEQUENCE [LARGE SCALE GENOMIC DNA]</scope>
</reference>
<proteinExistence type="predicted"/>
<keyword evidence="1" id="KW-1133">Transmembrane helix</keyword>
<dbReference type="Proteomes" id="UP000034492">
    <property type="component" value="Unassembled WGS sequence"/>
</dbReference>
<sequence>MKELNAILTIAARDFTKLLRDRGRLIISFIFPLIFIGALGGGLQANIGKQVGFNFLTFTFTGVLAQVLF</sequence>
<dbReference type="AlphaFoldDB" id="A0A0G0F1N8"/>
<keyword evidence="1" id="KW-0812">Transmembrane</keyword>
<accession>A0A0G0F1N8</accession>
<evidence type="ECO:0000256" key="1">
    <source>
        <dbReference type="SAM" id="Phobius"/>
    </source>
</evidence>
<protein>
    <submittedName>
        <fullName evidence="2">ABC-2 type transporter</fullName>
    </submittedName>
</protein>
<feature type="non-terminal residue" evidence="2">
    <location>
        <position position="69"/>
    </location>
</feature>
<comment type="caution">
    <text evidence="2">The sequence shown here is derived from an EMBL/GenBank/DDBJ whole genome shotgun (WGS) entry which is preliminary data.</text>
</comment>
<organism evidence="2 3">
    <name type="scientific">Candidatus Daviesbacteria bacterium GW2011_GWB1_36_5</name>
    <dbReference type="NCBI Taxonomy" id="1618426"/>
    <lineage>
        <taxon>Bacteria</taxon>
        <taxon>Candidatus Daviesiibacteriota</taxon>
    </lineage>
</organism>
<name>A0A0G0F1N8_9BACT</name>
<evidence type="ECO:0000313" key="3">
    <source>
        <dbReference type="Proteomes" id="UP000034492"/>
    </source>
</evidence>
<dbReference type="EMBL" id="LBSA01000043">
    <property type="protein sequence ID" value="KKQ07530.1"/>
    <property type="molecule type" value="Genomic_DNA"/>
</dbReference>
<gene>
    <name evidence="2" type="ORF">US19_C0043G0001</name>
</gene>
<evidence type="ECO:0000313" key="2">
    <source>
        <dbReference type="EMBL" id="KKQ07530.1"/>
    </source>
</evidence>
<keyword evidence="1" id="KW-0472">Membrane</keyword>
<feature type="transmembrane region" description="Helical" evidence="1">
    <location>
        <begin position="25"/>
        <end position="45"/>
    </location>
</feature>